<accession>A0ABR0RZE6</accession>
<protein>
    <submittedName>
        <fullName evidence="2">Uncharacterized protein</fullName>
    </submittedName>
</protein>
<dbReference type="RefSeq" id="XP_064734082.1">
    <property type="nucleotide sequence ID" value="XM_064868585.1"/>
</dbReference>
<keyword evidence="1" id="KW-0732">Signal</keyword>
<evidence type="ECO:0000256" key="1">
    <source>
        <dbReference type="SAM" id="SignalP"/>
    </source>
</evidence>
<reference evidence="2 3" key="1">
    <citation type="journal article" date="2023" name="Res Sq">
        <title>Genomic and morphological characterization of Knufia obscura isolated from the Mars 2020 spacecraft assembly facility.</title>
        <authorList>
            <person name="Chander A.M."/>
            <person name="Teixeira M.M."/>
            <person name="Singh N.K."/>
            <person name="Williams M.P."/>
            <person name="Parker C.W."/>
            <person name="Leo P."/>
            <person name="Stajich J.E."/>
            <person name="Torok T."/>
            <person name="Tighe S."/>
            <person name="Mason C.E."/>
            <person name="Venkateswaran K."/>
        </authorList>
    </citation>
    <scope>NUCLEOTIDE SEQUENCE [LARGE SCALE GENOMIC DNA]</scope>
    <source>
        <strain evidence="2 3">CCFEE 5817</strain>
    </source>
</reference>
<dbReference type="Proteomes" id="UP001334248">
    <property type="component" value="Unassembled WGS sequence"/>
</dbReference>
<dbReference type="GeneID" id="89993580"/>
<keyword evidence="3" id="KW-1185">Reference proteome</keyword>
<name>A0ABR0RZE6_9EURO</name>
<sequence>MHVFKPFAVVALLYSGLVAADCYDDHEWTISLLNEDPAGYWAAVPKDGKKHDLTDAQCLVMFDHSCKPCKEVIPDRIGIQNDFGKCKLYWDDEETTTVTADDKKAPGMFLYQVTPPRAVSAMKCG</sequence>
<feature type="signal peptide" evidence="1">
    <location>
        <begin position="1"/>
        <end position="20"/>
    </location>
</feature>
<feature type="chain" id="PRO_5047403143" evidence="1">
    <location>
        <begin position="21"/>
        <end position="125"/>
    </location>
</feature>
<evidence type="ECO:0000313" key="2">
    <source>
        <dbReference type="EMBL" id="KAK5945992.1"/>
    </source>
</evidence>
<comment type="caution">
    <text evidence="2">The sequence shown here is derived from an EMBL/GenBank/DDBJ whole genome shotgun (WGS) entry which is preliminary data.</text>
</comment>
<evidence type="ECO:0000313" key="3">
    <source>
        <dbReference type="Proteomes" id="UP001334248"/>
    </source>
</evidence>
<dbReference type="EMBL" id="JAVHJV010000001">
    <property type="protein sequence ID" value="KAK5945992.1"/>
    <property type="molecule type" value="Genomic_DNA"/>
</dbReference>
<organism evidence="2 3">
    <name type="scientific">Knufia obscura</name>
    <dbReference type="NCBI Taxonomy" id="1635080"/>
    <lineage>
        <taxon>Eukaryota</taxon>
        <taxon>Fungi</taxon>
        <taxon>Dikarya</taxon>
        <taxon>Ascomycota</taxon>
        <taxon>Pezizomycotina</taxon>
        <taxon>Eurotiomycetes</taxon>
        <taxon>Chaetothyriomycetidae</taxon>
        <taxon>Chaetothyriales</taxon>
        <taxon>Trichomeriaceae</taxon>
        <taxon>Knufia</taxon>
    </lineage>
</organism>
<proteinExistence type="predicted"/>
<gene>
    <name evidence="2" type="ORF">PMZ80_000131</name>
</gene>